<name>A0ABW8I7C4_9BACI</name>
<dbReference type="Pfam" id="PF03413">
    <property type="entry name" value="PepSY"/>
    <property type="match status" value="1"/>
</dbReference>
<comment type="caution">
    <text evidence="2">The sequence shown here is derived from an EMBL/GenBank/DDBJ whole genome shotgun (WGS) entry which is preliminary data.</text>
</comment>
<evidence type="ECO:0000313" key="2">
    <source>
        <dbReference type="EMBL" id="MFK2824614.1"/>
    </source>
</evidence>
<protein>
    <submittedName>
        <fullName evidence="2">PepSY domain-containing protein</fullName>
    </submittedName>
</protein>
<evidence type="ECO:0000313" key="3">
    <source>
        <dbReference type="Proteomes" id="UP001619911"/>
    </source>
</evidence>
<proteinExistence type="predicted"/>
<dbReference type="InterPro" id="IPR025711">
    <property type="entry name" value="PepSY"/>
</dbReference>
<dbReference type="EMBL" id="JAUIYO010000001">
    <property type="protein sequence ID" value="MFK2824614.1"/>
    <property type="molecule type" value="Genomic_DNA"/>
</dbReference>
<sequence>MSNNWYDPHSYGYRNQWNPGDSYNWYRRITIEEAIKIAVERVPGQVVKVELEHEHGRWIYEVKIITPQGVKYEVEVDVNTGRITRVELD</sequence>
<keyword evidence="3" id="KW-1185">Reference proteome</keyword>
<evidence type="ECO:0000259" key="1">
    <source>
        <dbReference type="Pfam" id="PF03413"/>
    </source>
</evidence>
<reference evidence="2 3" key="1">
    <citation type="submission" date="2023-07" db="EMBL/GenBank/DDBJ databases">
        <title>Bacillus lucianemedeirus sp. nov, a new species isolated from an immunobiological production facility.</title>
        <authorList>
            <person name="Costa L.V."/>
            <person name="Miranda R.V.S.L."/>
            <person name="Brandao M.L.L."/>
            <person name="Reis C.M.F."/>
            <person name="Frazao A.M."/>
            <person name="Cruz F.V."/>
            <person name="Baio P.V.P."/>
            <person name="Veras J.F.C."/>
            <person name="Ramos J.N."/>
            <person name="Vieira V."/>
        </authorList>
    </citation>
    <scope>NUCLEOTIDE SEQUENCE [LARGE SCALE GENOMIC DNA]</scope>
    <source>
        <strain evidence="2 3">B190/17</strain>
    </source>
</reference>
<accession>A0ABW8I7C4</accession>
<organism evidence="2 3">
    <name type="scientific">Bacillus lumedeiriae</name>
    <dbReference type="NCBI Taxonomy" id="3058829"/>
    <lineage>
        <taxon>Bacteria</taxon>
        <taxon>Bacillati</taxon>
        <taxon>Bacillota</taxon>
        <taxon>Bacilli</taxon>
        <taxon>Bacillales</taxon>
        <taxon>Bacillaceae</taxon>
        <taxon>Bacillus</taxon>
    </lineage>
</organism>
<feature type="domain" description="PepSY" evidence="1">
    <location>
        <begin position="28"/>
        <end position="87"/>
    </location>
</feature>
<dbReference type="Gene3D" id="3.10.450.40">
    <property type="match status" value="1"/>
</dbReference>
<dbReference type="Proteomes" id="UP001619911">
    <property type="component" value="Unassembled WGS sequence"/>
</dbReference>
<gene>
    <name evidence="2" type="ORF">QYG89_02735</name>
</gene>
<dbReference type="RefSeq" id="WP_404314291.1">
    <property type="nucleotide sequence ID" value="NZ_JAUIYO010000001.1"/>
</dbReference>